<dbReference type="EMBL" id="AQPN01000023">
    <property type="protein sequence ID" value="EOR96124.1"/>
    <property type="molecule type" value="Genomic_DNA"/>
</dbReference>
<keyword evidence="2" id="KW-1185">Reference proteome</keyword>
<evidence type="ECO:0000313" key="1">
    <source>
        <dbReference type="EMBL" id="EOR96124.1"/>
    </source>
</evidence>
<evidence type="ECO:0000313" key="2">
    <source>
        <dbReference type="Proteomes" id="UP000014174"/>
    </source>
</evidence>
<sequence>MGKFKAYSEEVEVVGQTIMCFIYGIPKYEDEMRELLVRHGLEDIQPDGWYPQQKWLDAFSELFDSYGPYTLFTLGKSIPEQAAFRLQFTELEQTLRAVDVVYQMNHRNGEVGHYTITKFDAELKEALIECTSPYPADFERGVLVGMIRKYKTHVGSVPKVELLSPLTEGFRTFSINW</sequence>
<accession>R9H4N5</accession>
<comment type="caution">
    <text evidence="1">The sequence shown here is derived from an EMBL/GenBank/DDBJ whole genome shotgun (WGS) entry which is preliminary data.</text>
</comment>
<dbReference type="AlphaFoldDB" id="R9H4N5"/>
<protein>
    <submittedName>
        <fullName evidence="1">Uncharacterized protein</fullName>
    </submittedName>
</protein>
<dbReference type="Proteomes" id="UP000014174">
    <property type="component" value="Unassembled WGS sequence"/>
</dbReference>
<dbReference type="STRING" id="1150600.ADIARSV_0637"/>
<dbReference type="RefSeq" id="WP_016193885.1">
    <property type="nucleotide sequence ID" value="NZ_AQPN01000023.1"/>
</dbReference>
<dbReference type="OrthoDB" id="5380756at2"/>
<reference evidence="1 2" key="1">
    <citation type="journal article" date="2013" name="Genome Announc.">
        <title>Draft Genome Sequence of Arcticibacter svalbardensis Strain MN12-7T, a Member of the Family Sphingobacteriaceae Isolated from an Arctic Soil Sample.</title>
        <authorList>
            <person name="Shivaji S."/>
            <person name="Ara S."/>
            <person name="Prasad S."/>
            <person name="Manasa B.P."/>
            <person name="Begum Z."/>
            <person name="Singh A."/>
            <person name="Kumar Pinnaka A."/>
        </authorList>
    </citation>
    <scope>NUCLEOTIDE SEQUENCE [LARGE SCALE GENOMIC DNA]</scope>
    <source>
        <strain evidence="1 2">MN12-7</strain>
    </source>
</reference>
<dbReference type="eggNOG" id="COG1719">
    <property type="taxonomic scope" value="Bacteria"/>
</dbReference>
<organism evidence="1 2">
    <name type="scientific">Arcticibacter svalbardensis MN12-7</name>
    <dbReference type="NCBI Taxonomy" id="1150600"/>
    <lineage>
        <taxon>Bacteria</taxon>
        <taxon>Pseudomonadati</taxon>
        <taxon>Bacteroidota</taxon>
        <taxon>Sphingobacteriia</taxon>
        <taxon>Sphingobacteriales</taxon>
        <taxon>Sphingobacteriaceae</taxon>
        <taxon>Arcticibacter</taxon>
    </lineage>
</organism>
<gene>
    <name evidence="1" type="ORF">ADIARSV_0637</name>
</gene>
<proteinExistence type="predicted"/>
<name>R9H4N5_9SPHI</name>